<keyword evidence="2" id="KW-1185">Reference proteome</keyword>
<organism evidence="1 2">
    <name type="scientific">Bradyrhizobium diversitatis</name>
    <dbReference type="NCBI Taxonomy" id="2755406"/>
    <lineage>
        <taxon>Bacteria</taxon>
        <taxon>Pseudomonadati</taxon>
        <taxon>Pseudomonadota</taxon>
        <taxon>Alphaproteobacteria</taxon>
        <taxon>Hyphomicrobiales</taxon>
        <taxon>Nitrobacteraceae</taxon>
        <taxon>Bradyrhizobium</taxon>
    </lineage>
</organism>
<sequence>MEQYTAYMVTRDGHLVGFVEFLCSDEGTATERVRKLATDHAVELWQNDRKIAAYE</sequence>
<name>A0ABS0NZ72_9BRAD</name>
<gene>
    <name evidence="1" type="ORF">H1B27_08365</name>
</gene>
<evidence type="ECO:0000313" key="2">
    <source>
        <dbReference type="Proteomes" id="UP001194539"/>
    </source>
</evidence>
<evidence type="ECO:0000313" key="1">
    <source>
        <dbReference type="EMBL" id="MBH5386298.1"/>
    </source>
</evidence>
<reference evidence="1 2" key="1">
    <citation type="submission" date="2020-07" db="EMBL/GenBank/DDBJ databases">
        <title>Bradyrhizobium diversity isolated from nodules of indigenous legumes of Western Australia.</title>
        <authorList>
            <person name="Klepa M.S."/>
        </authorList>
    </citation>
    <scope>NUCLEOTIDE SEQUENCE [LARGE SCALE GENOMIC DNA]</scope>
    <source>
        <strain evidence="1 2">CNPSo 4019</strain>
    </source>
</reference>
<accession>A0ABS0NZ72</accession>
<proteinExistence type="predicted"/>
<comment type="caution">
    <text evidence="1">The sequence shown here is derived from an EMBL/GenBank/DDBJ whole genome shotgun (WGS) entry which is preliminary data.</text>
</comment>
<dbReference type="Proteomes" id="UP001194539">
    <property type="component" value="Unassembled WGS sequence"/>
</dbReference>
<protein>
    <submittedName>
        <fullName evidence="1">Uncharacterized protein</fullName>
    </submittedName>
</protein>
<dbReference type="EMBL" id="JACEGD010000007">
    <property type="protein sequence ID" value="MBH5386298.1"/>
    <property type="molecule type" value="Genomic_DNA"/>
</dbReference>
<dbReference type="RefSeq" id="WP_197965685.1">
    <property type="nucleotide sequence ID" value="NZ_JACEGD010000007.1"/>
</dbReference>